<evidence type="ECO:0000256" key="1">
    <source>
        <dbReference type="ARBA" id="ARBA00007074"/>
    </source>
</evidence>
<proteinExistence type="inferred from homology"/>
<dbReference type="PROSITE" id="PS51935">
    <property type="entry name" value="NLPC_P60"/>
    <property type="match status" value="1"/>
</dbReference>
<reference evidence="8 9" key="1">
    <citation type="submission" date="2016-11" db="EMBL/GenBank/DDBJ databases">
        <authorList>
            <person name="Jaros S."/>
            <person name="Januszkiewicz K."/>
            <person name="Wedrychowicz H."/>
        </authorList>
    </citation>
    <scope>NUCLEOTIDE SEQUENCE [LARGE SCALE GENOMIC DNA]</scope>
    <source>
        <strain evidence="8 9">DSM 45408</strain>
    </source>
</reference>
<evidence type="ECO:0000256" key="4">
    <source>
        <dbReference type="ARBA" id="ARBA00022807"/>
    </source>
</evidence>
<keyword evidence="3 8" id="KW-0378">Hydrolase</keyword>
<dbReference type="InterPro" id="IPR009045">
    <property type="entry name" value="Zn_M74/Hedgehog-like"/>
</dbReference>
<feature type="coiled-coil region" evidence="5">
    <location>
        <begin position="225"/>
        <end position="291"/>
    </location>
</feature>
<dbReference type="Proteomes" id="UP000184471">
    <property type="component" value="Unassembled WGS sequence"/>
</dbReference>
<keyword evidence="2" id="KW-0645">Protease</keyword>
<organism evidence="8 9">
    <name type="scientific">Geodermatophilus nigrescens</name>
    <dbReference type="NCBI Taxonomy" id="1070870"/>
    <lineage>
        <taxon>Bacteria</taxon>
        <taxon>Bacillati</taxon>
        <taxon>Actinomycetota</taxon>
        <taxon>Actinomycetes</taxon>
        <taxon>Geodermatophilales</taxon>
        <taxon>Geodermatophilaceae</taxon>
        <taxon>Geodermatophilus</taxon>
    </lineage>
</organism>
<feature type="domain" description="NlpC/P60" evidence="7">
    <location>
        <begin position="355"/>
        <end position="481"/>
    </location>
</feature>
<dbReference type="Pfam" id="PF00877">
    <property type="entry name" value="NLPC_P60"/>
    <property type="match status" value="1"/>
</dbReference>
<evidence type="ECO:0000256" key="5">
    <source>
        <dbReference type="SAM" id="Coils"/>
    </source>
</evidence>
<dbReference type="InterPro" id="IPR051794">
    <property type="entry name" value="PG_Endopeptidase_C40"/>
</dbReference>
<dbReference type="GO" id="GO:0008234">
    <property type="term" value="F:cysteine-type peptidase activity"/>
    <property type="evidence" value="ECO:0007669"/>
    <property type="project" value="UniProtKB-KW"/>
</dbReference>
<dbReference type="PANTHER" id="PTHR47359">
    <property type="entry name" value="PEPTIDOGLYCAN DL-ENDOPEPTIDASE CWLO"/>
    <property type="match status" value="1"/>
</dbReference>
<dbReference type="Gene3D" id="6.10.250.3150">
    <property type="match status" value="1"/>
</dbReference>
<protein>
    <submittedName>
        <fullName evidence="8">N-terminal domain of peptidoglycan hydrolase CwlO-containing protein</fullName>
    </submittedName>
</protein>
<sequence length="641" mass="64800">MVLPEAVPEAVLERLPGGGPDGLPGAAPGVPSPGRGRRARTGCGTDAARTTIARRTRGVRSSEGGPMRARSRRGATSLGVAALAAVLAVALAGPAAAAPSDQPGGTSGTLDSAALDRLQQRAAEVQADLQQRQAEVTAAQQALAAAQADADTARADVAAAEGELARYQAVVARYASAAYRDGGALTPLSVLLSGADPGDVVAALGYLEAVDDHTAATVTAAEQQRRAAVADRTAAEAALAEAQQRADRLSGQVAELQASAEAVTDELDVALGDVDRQLSDLQRQQADVNRQTAANWRAYLDQLAAAGVAAPPASVLLDPAAGLPGGLLPVGAAAGGAQRGAAQSPREPTSLLVLPAETLAAVTAAMDALGRPYAPGTAGPDSWDCGSLVSTVYRDAGIDLPGDQAGLFAGTTPVDLADALPGDLVFLGTPESGLGHVGIALDGQTMLAADGRAGAVVVRRLPADQVLHVGRPSLGPRAEVAPPGPTGGALRVECGNTVYPPSSVEGRSWGGYPNGLIPPSALCPIGVGSHALRCDAAAAWRALGAAYATAFGGPLCITDSYRTYASQVRLYGEKPALAAVPGTSNHGWGLAVDLCGGIDTFGTPQYAWMVANAGRFGWLHPTWADPGNGREEPWHWEYAGS</sequence>
<evidence type="ECO:0000313" key="8">
    <source>
        <dbReference type="EMBL" id="SHH19237.1"/>
    </source>
</evidence>
<dbReference type="Gene3D" id="3.30.1380.10">
    <property type="match status" value="1"/>
</dbReference>
<evidence type="ECO:0000256" key="6">
    <source>
        <dbReference type="SAM" id="MobiDB-lite"/>
    </source>
</evidence>
<keyword evidence="9" id="KW-1185">Reference proteome</keyword>
<dbReference type="AlphaFoldDB" id="A0A1M5QYG7"/>
<dbReference type="InterPro" id="IPR038765">
    <property type="entry name" value="Papain-like_cys_pep_sf"/>
</dbReference>
<keyword evidence="4" id="KW-0788">Thiol protease</keyword>
<dbReference type="SUPFAM" id="SSF54001">
    <property type="entry name" value="Cysteine proteinases"/>
    <property type="match status" value="1"/>
</dbReference>
<dbReference type="Pfam" id="PF02557">
    <property type="entry name" value="VanY"/>
    <property type="match status" value="1"/>
</dbReference>
<dbReference type="GO" id="GO:0006508">
    <property type="term" value="P:proteolysis"/>
    <property type="evidence" value="ECO:0007669"/>
    <property type="project" value="UniProtKB-KW"/>
</dbReference>
<feature type="region of interest" description="Disordered" evidence="6">
    <location>
        <begin position="1"/>
        <end position="45"/>
    </location>
</feature>
<keyword evidence="5" id="KW-0175">Coiled coil</keyword>
<dbReference type="CDD" id="cd14814">
    <property type="entry name" value="Peptidase_M15"/>
    <property type="match status" value="1"/>
</dbReference>
<dbReference type="SUPFAM" id="SSF55166">
    <property type="entry name" value="Hedgehog/DD-peptidase"/>
    <property type="match status" value="1"/>
</dbReference>
<dbReference type="PANTHER" id="PTHR47359:SF3">
    <property type="entry name" value="NLP_P60 DOMAIN-CONTAINING PROTEIN-RELATED"/>
    <property type="match status" value="1"/>
</dbReference>
<accession>A0A1M5QYG7</accession>
<dbReference type="InterPro" id="IPR000064">
    <property type="entry name" value="NLP_P60_dom"/>
</dbReference>
<comment type="similarity">
    <text evidence="1">Belongs to the peptidase C40 family.</text>
</comment>
<evidence type="ECO:0000313" key="9">
    <source>
        <dbReference type="Proteomes" id="UP000184471"/>
    </source>
</evidence>
<evidence type="ECO:0000256" key="3">
    <source>
        <dbReference type="ARBA" id="ARBA00022801"/>
    </source>
</evidence>
<dbReference type="STRING" id="1070870.SAMN05444351_4242"/>
<evidence type="ECO:0000256" key="2">
    <source>
        <dbReference type="ARBA" id="ARBA00022670"/>
    </source>
</evidence>
<name>A0A1M5QYG7_9ACTN</name>
<gene>
    <name evidence="8" type="ORF">SAMN05444351_4242</name>
</gene>
<dbReference type="InterPro" id="IPR003709">
    <property type="entry name" value="VanY-like_core_dom"/>
</dbReference>
<feature type="coiled-coil region" evidence="5">
    <location>
        <begin position="115"/>
        <end position="170"/>
    </location>
</feature>
<dbReference type="EMBL" id="FQVX01000005">
    <property type="protein sequence ID" value="SHH19237.1"/>
    <property type="molecule type" value="Genomic_DNA"/>
</dbReference>
<dbReference type="Gene3D" id="3.90.1720.10">
    <property type="entry name" value="endopeptidase domain like (from Nostoc punctiforme)"/>
    <property type="match status" value="1"/>
</dbReference>
<evidence type="ECO:0000259" key="7">
    <source>
        <dbReference type="PROSITE" id="PS51935"/>
    </source>
</evidence>